<dbReference type="Pfam" id="PF02796">
    <property type="entry name" value="HTH_7"/>
    <property type="match status" value="1"/>
</dbReference>
<keyword evidence="3" id="KW-1185">Reference proteome</keyword>
<evidence type="ECO:0000313" key="3">
    <source>
        <dbReference type="Proteomes" id="UP000789405"/>
    </source>
</evidence>
<feature type="domain" description="Resolvase HTH" evidence="1">
    <location>
        <begin position="2"/>
        <end position="41"/>
    </location>
</feature>
<dbReference type="EMBL" id="CAJVPY010063416">
    <property type="protein sequence ID" value="CAG8823422.1"/>
    <property type="molecule type" value="Genomic_DNA"/>
</dbReference>
<name>A0A9N9KCR1_9GLOM</name>
<accession>A0A9N9KCR1</accession>
<dbReference type="AlphaFoldDB" id="A0A9N9KCR1"/>
<dbReference type="InterPro" id="IPR006120">
    <property type="entry name" value="Resolvase_HTH_dom"/>
</dbReference>
<dbReference type="Proteomes" id="UP000789405">
    <property type="component" value="Unassembled WGS sequence"/>
</dbReference>
<comment type="caution">
    <text evidence="2">The sequence shown here is derived from an EMBL/GenBank/DDBJ whole genome shotgun (WGS) entry which is preliminary data.</text>
</comment>
<sequence>MPSAYSEDLKWRIVFLRHSGYSKRQIAEILYVSRSLIYKVLWLYKKWGTVVNPWRQIPGRQNTDLYLDEIVWKMEIRSNKHVSISTLWRSLAYCGIT</sequence>
<reference evidence="2" key="1">
    <citation type="submission" date="2021-06" db="EMBL/GenBank/DDBJ databases">
        <authorList>
            <person name="Kallberg Y."/>
            <person name="Tangrot J."/>
            <person name="Rosling A."/>
        </authorList>
    </citation>
    <scope>NUCLEOTIDE SEQUENCE</scope>
    <source>
        <strain evidence="2">MA453B</strain>
    </source>
</reference>
<protein>
    <submittedName>
        <fullName evidence="2">15803_t:CDS:1</fullName>
    </submittedName>
</protein>
<dbReference type="GO" id="GO:0003677">
    <property type="term" value="F:DNA binding"/>
    <property type="evidence" value="ECO:0007669"/>
    <property type="project" value="InterPro"/>
</dbReference>
<dbReference type="InterPro" id="IPR009057">
    <property type="entry name" value="Homeodomain-like_sf"/>
</dbReference>
<evidence type="ECO:0000259" key="1">
    <source>
        <dbReference type="Pfam" id="PF02796"/>
    </source>
</evidence>
<dbReference type="InterPro" id="IPR036388">
    <property type="entry name" value="WH-like_DNA-bd_sf"/>
</dbReference>
<evidence type="ECO:0000313" key="2">
    <source>
        <dbReference type="EMBL" id="CAG8823422.1"/>
    </source>
</evidence>
<organism evidence="2 3">
    <name type="scientific">Dentiscutata erythropus</name>
    <dbReference type="NCBI Taxonomy" id="1348616"/>
    <lineage>
        <taxon>Eukaryota</taxon>
        <taxon>Fungi</taxon>
        <taxon>Fungi incertae sedis</taxon>
        <taxon>Mucoromycota</taxon>
        <taxon>Glomeromycotina</taxon>
        <taxon>Glomeromycetes</taxon>
        <taxon>Diversisporales</taxon>
        <taxon>Gigasporaceae</taxon>
        <taxon>Dentiscutata</taxon>
    </lineage>
</organism>
<feature type="non-terminal residue" evidence="2">
    <location>
        <position position="97"/>
    </location>
</feature>
<dbReference type="Gene3D" id="1.10.10.10">
    <property type="entry name" value="Winged helix-like DNA-binding domain superfamily/Winged helix DNA-binding domain"/>
    <property type="match status" value="1"/>
</dbReference>
<proteinExistence type="predicted"/>
<dbReference type="SUPFAM" id="SSF46689">
    <property type="entry name" value="Homeodomain-like"/>
    <property type="match status" value="1"/>
</dbReference>
<dbReference type="GO" id="GO:0000150">
    <property type="term" value="F:DNA strand exchange activity"/>
    <property type="evidence" value="ECO:0007669"/>
    <property type="project" value="InterPro"/>
</dbReference>
<dbReference type="OrthoDB" id="2394806at2759"/>
<gene>
    <name evidence="2" type="ORF">DERYTH_LOCUS27495</name>
</gene>